<protein>
    <submittedName>
        <fullName evidence="2">Putative Sec1 family protein</fullName>
    </submittedName>
</protein>
<dbReference type="Gene3D" id="3.40.50.2060">
    <property type="match status" value="1"/>
</dbReference>
<dbReference type="VEuPathDB" id="GiardiaDB:QR46_4100"/>
<comment type="similarity">
    <text evidence="1">Belongs to the STXBP/unc-18/SEC1 family.</text>
</comment>
<dbReference type="VEuPathDB" id="GiardiaDB:GL50581_3176"/>
<dbReference type="Proteomes" id="UP000018040">
    <property type="component" value="Unassembled WGS sequence"/>
</dbReference>
<name>V6TR10_GIAIN</name>
<dbReference type="AlphaFoldDB" id="V6TR10"/>
<dbReference type="InterPro" id="IPR043154">
    <property type="entry name" value="Sec-1-like_dom1"/>
</dbReference>
<sequence>VGARRPGRPTQKRMASLARQLVGGLTRILQSSPQATETWFVLIVDDCARQVLKHILGARDLMVRNVALIIGIEDRRQPIPTACAIYFCSPTQKNFGLFHGHIKAGYYASYEFIACTGPTQLHQLAFSEFRTDVTSGRLVGRLIEYPVSLRMICDDIYTAYTSPAETSDPMKANMRALYSYFASFSRGDEDALNRNIRIPYIYTCGKKAKQLVLAFFEELQANNIRSERLAGHVLMLADREADPVPLFYHPYTYTGLMNDLGIFSGGDSEKKDEPPLGLGPAFQDPVFKAIRAQHFTTATEEVNKLLHELSSNYASVTDAKTTYTHILNNIDAMKTKKASCERHTNICGKILNYITEESIKAYLDTEQEQPSSQRKSLLALSTTLTSRTRPLTKEEEEHLIRTIICVLLGSQDNLDALINGLFAKIKDLLDLLSSVSGIGLTDLQTALQSYAFRIRDAGTTAKPSGDQQTKSGQWQAMDAFVDVAVAFAKKGIDAIMGKQTSLIALLLTLIAPSTLSQPKYHNYFSLEAYGGTFHGAANTVGLFVVGEGSLEEASRLKLEIQQAFRENQIDAPHVTYGCTFFPVKRAPALSALIKAAT</sequence>
<dbReference type="InterPro" id="IPR027482">
    <property type="entry name" value="Sec1-like_dom2"/>
</dbReference>
<dbReference type="Pfam" id="PF00995">
    <property type="entry name" value="Sec1"/>
    <property type="match status" value="1"/>
</dbReference>
<comment type="caution">
    <text evidence="2">The sequence shown here is derived from an EMBL/GenBank/DDBJ whole genome shotgun (WGS) entry which is preliminary data.</text>
</comment>
<dbReference type="Gene3D" id="3.40.50.1910">
    <property type="match status" value="1"/>
</dbReference>
<dbReference type="VEuPathDB" id="GiardiaDB:DHA2_91761"/>
<dbReference type="OrthoDB" id="10251230at2759"/>
<dbReference type="EMBL" id="AHHH01000128">
    <property type="protein sequence ID" value="ESU41423.1"/>
    <property type="molecule type" value="Genomic_DNA"/>
</dbReference>
<dbReference type="InterPro" id="IPR001619">
    <property type="entry name" value="Sec1-like"/>
</dbReference>
<dbReference type="Gene3D" id="3.90.830.10">
    <property type="entry name" value="Syntaxin Binding Protein 1, Chain A, domain 2"/>
    <property type="match status" value="1"/>
</dbReference>
<gene>
    <name evidence="2" type="ORF">GSB_91761</name>
</gene>
<dbReference type="PANTHER" id="PTHR11679">
    <property type="entry name" value="VESICLE PROTEIN SORTING-ASSOCIATED"/>
    <property type="match status" value="1"/>
</dbReference>
<organism evidence="2 3">
    <name type="scientific">Giardia intestinalis</name>
    <name type="common">Giardia lamblia</name>
    <dbReference type="NCBI Taxonomy" id="5741"/>
    <lineage>
        <taxon>Eukaryota</taxon>
        <taxon>Metamonada</taxon>
        <taxon>Diplomonadida</taxon>
        <taxon>Hexamitidae</taxon>
        <taxon>Giardiinae</taxon>
        <taxon>Giardia</taxon>
    </lineage>
</organism>
<evidence type="ECO:0000256" key="1">
    <source>
        <dbReference type="ARBA" id="ARBA00009884"/>
    </source>
</evidence>
<dbReference type="InterPro" id="IPR036045">
    <property type="entry name" value="Sec1-like_sf"/>
</dbReference>
<evidence type="ECO:0000313" key="2">
    <source>
        <dbReference type="EMBL" id="ESU41423.1"/>
    </source>
</evidence>
<reference evidence="2 3" key="2">
    <citation type="journal article" date="2013" name="Genome Biol. Evol.">
        <title>Genome sequencing of Giardia lamblia genotypes A2 and B isolates (DH and GS) and comparative analysis with the genomes of genotypes A1 and E (WB and Pig).</title>
        <authorList>
            <person name="Adam R.D."/>
            <person name="Dahlstrom E.W."/>
            <person name="Martens C.A."/>
            <person name="Bruno D.P."/>
            <person name="Barbian K.D."/>
            <person name="Ricklefs S.M."/>
            <person name="Hernandez M.M."/>
            <person name="Narla N.P."/>
            <person name="Patel R.B."/>
            <person name="Porcella S.F."/>
            <person name="Nash T.E."/>
        </authorList>
    </citation>
    <scope>NUCLEOTIDE SEQUENCE [LARGE SCALE GENOMIC DNA]</scope>
    <source>
        <strain evidence="2 3">GS</strain>
    </source>
</reference>
<reference evidence="3" key="1">
    <citation type="submission" date="2012-02" db="EMBL/GenBank/DDBJ databases">
        <title>Genome sequencing of Giardia lamblia Genotypes A2 and B isolates (DH and GS) and comparative analysis with the genomes of Genotypes A1 and E (WB and Pig).</title>
        <authorList>
            <person name="Adam R."/>
            <person name="Dahlstrom E."/>
            <person name="Martens C."/>
            <person name="Bruno D."/>
            <person name="Barbian K."/>
            <person name="Porcella S.F."/>
            <person name="Nash T."/>
        </authorList>
    </citation>
    <scope>NUCLEOTIDE SEQUENCE</scope>
    <source>
        <strain evidence="3">GS</strain>
    </source>
</reference>
<evidence type="ECO:0000313" key="3">
    <source>
        <dbReference type="Proteomes" id="UP000018040"/>
    </source>
</evidence>
<dbReference type="GO" id="GO:0016192">
    <property type="term" value="P:vesicle-mediated transport"/>
    <property type="evidence" value="ECO:0007669"/>
    <property type="project" value="InterPro"/>
</dbReference>
<dbReference type="VEuPathDB" id="GiardiaDB:GL50803_0091761"/>
<dbReference type="Gene3D" id="1.25.40.60">
    <property type="match status" value="1"/>
</dbReference>
<feature type="non-terminal residue" evidence="2">
    <location>
        <position position="1"/>
    </location>
</feature>
<accession>V6TR10</accession>
<dbReference type="SUPFAM" id="SSF56815">
    <property type="entry name" value="Sec1/munc18-like (SM) proteins"/>
    <property type="match status" value="1"/>
</dbReference>
<dbReference type="InterPro" id="IPR043127">
    <property type="entry name" value="Sec-1-like_dom3a"/>
</dbReference>
<proteinExistence type="inferred from homology"/>